<protein>
    <submittedName>
        <fullName evidence="2">Uncharacterized protein</fullName>
    </submittedName>
</protein>
<feature type="compositionally biased region" description="Pro residues" evidence="1">
    <location>
        <begin position="33"/>
        <end position="58"/>
    </location>
</feature>
<reference evidence="2" key="3">
    <citation type="journal article" date="2017" name="Nature">
        <title>Genome sequence of the progenitor of the wheat D genome Aegilops tauschii.</title>
        <authorList>
            <person name="Luo M.C."/>
            <person name="Gu Y.Q."/>
            <person name="Puiu D."/>
            <person name="Wang H."/>
            <person name="Twardziok S.O."/>
            <person name="Deal K.R."/>
            <person name="Huo N."/>
            <person name="Zhu T."/>
            <person name="Wang L."/>
            <person name="Wang Y."/>
            <person name="McGuire P.E."/>
            <person name="Liu S."/>
            <person name="Long H."/>
            <person name="Ramasamy R.K."/>
            <person name="Rodriguez J.C."/>
            <person name="Van S.L."/>
            <person name="Yuan L."/>
            <person name="Wang Z."/>
            <person name="Xia Z."/>
            <person name="Xiao L."/>
            <person name="Anderson O.D."/>
            <person name="Ouyang S."/>
            <person name="Liang Y."/>
            <person name="Zimin A.V."/>
            <person name="Pertea G."/>
            <person name="Qi P."/>
            <person name="Bennetzen J.L."/>
            <person name="Dai X."/>
            <person name="Dawson M.W."/>
            <person name="Muller H.G."/>
            <person name="Kugler K."/>
            <person name="Rivarola-Duarte L."/>
            <person name="Spannagl M."/>
            <person name="Mayer K.F.X."/>
            <person name="Lu F.H."/>
            <person name="Bevan M.W."/>
            <person name="Leroy P."/>
            <person name="Li P."/>
            <person name="You F.M."/>
            <person name="Sun Q."/>
            <person name="Liu Z."/>
            <person name="Lyons E."/>
            <person name="Wicker T."/>
            <person name="Salzberg S.L."/>
            <person name="Devos K.M."/>
            <person name="Dvorak J."/>
        </authorList>
    </citation>
    <scope>NUCLEOTIDE SEQUENCE [LARGE SCALE GENOMIC DNA]</scope>
    <source>
        <strain evidence="2">cv. AL8/78</strain>
    </source>
</reference>
<evidence type="ECO:0000313" key="2">
    <source>
        <dbReference type="EnsemblPlants" id="AET7Gv21195800.8"/>
    </source>
</evidence>
<reference evidence="3" key="2">
    <citation type="journal article" date="2017" name="Nat. Plants">
        <title>The Aegilops tauschii genome reveals multiple impacts of transposons.</title>
        <authorList>
            <person name="Zhao G."/>
            <person name="Zou C."/>
            <person name="Li K."/>
            <person name="Wang K."/>
            <person name="Li T."/>
            <person name="Gao L."/>
            <person name="Zhang X."/>
            <person name="Wang H."/>
            <person name="Yang Z."/>
            <person name="Liu X."/>
            <person name="Jiang W."/>
            <person name="Mao L."/>
            <person name="Kong X."/>
            <person name="Jiao Y."/>
            <person name="Jia J."/>
        </authorList>
    </citation>
    <scope>NUCLEOTIDE SEQUENCE [LARGE SCALE GENOMIC DNA]</scope>
    <source>
        <strain evidence="3">cv. AL8/78</strain>
    </source>
</reference>
<dbReference type="AlphaFoldDB" id="A0A453T1X6"/>
<keyword evidence="3" id="KW-1185">Reference proteome</keyword>
<accession>A0A453T1X6</accession>
<name>A0A453T1X6_AEGTS</name>
<evidence type="ECO:0000256" key="1">
    <source>
        <dbReference type="SAM" id="MobiDB-lite"/>
    </source>
</evidence>
<feature type="region of interest" description="Disordered" evidence="1">
    <location>
        <begin position="88"/>
        <end position="109"/>
    </location>
</feature>
<dbReference type="Proteomes" id="UP000015105">
    <property type="component" value="Chromosome 7D"/>
</dbReference>
<proteinExistence type="predicted"/>
<dbReference type="EnsemblPlants" id="AET7Gv21195800.8">
    <property type="protein sequence ID" value="AET7Gv21195800.8"/>
    <property type="gene ID" value="AET7Gv21195800"/>
</dbReference>
<evidence type="ECO:0000313" key="3">
    <source>
        <dbReference type="Proteomes" id="UP000015105"/>
    </source>
</evidence>
<sequence length="146" mass="15553">LWIPSFQSRFSRFLLLRSPLPPPGLPKSGALPSPSPRVSPPRSPRLRPAPPIPSPPTHRLPIALPSSRCEGASAGIGRSLLPRRLQLDLLPGPPGASRGRRAPWSPHRAASAVVGEQSVPSVLGADWGPGYSQIRSPCAGVHWSRD</sequence>
<feature type="region of interest" description="Disordered" evidence="1">
    <location>
        <begin position="17"/>
        <end position="75"/>
    </location>
</feature>
<dbReference type="Gramene" id="AET7Gv21195800.8">
    <property type="protein sequence ID" value="AET7Gv21195800.8"/>
    <property type="gene ID" value="AET7Gv21195800"/>
</dbReference>
<reference evidence="3" key="1">
    <citation type="journal article" date="2014" name="Science">
        <title>Ancient hybridizations among the ancestral genomes of bread wheat.</title>
        <authorList>
            <consortium name="International Wheat Genome Sequencing Consortium,"/>
            <person name="Marcussen T."/>
            <person name="Sandve S.R."/>
            <person name="Heier L."/>
            <person name="Spannagl M."/>
            <person name="Pfeifer M."/>
            <person name="Jakobsen K.S."/>
            <person name="Wulff B.B."/>
            <person name="Steuernagel B."/>
            <person name="Mayer K.F."/>
            <person name="Olsen O.A."/>
        </authorList>
    </citation>
    <scope>NUCLEOTIDE SEQUENCE [LARGE SCALE GENOMIC DNA]</scope>
    <source>
        <strain evidence="3">cv. AL8/78</strain>
    </source>
</reference>
<reference evidence="2" key="4">
    <citation type="submission" date="2019-03" db="UniProtKB">
        <authorList>
            <consortium name="EnsemblPlants"/>
        </authorList>
    </citation>
    <scope>IDENTIFICATION</scope>
</reference>
<organism evidence="2 3">
    <name type="scientific">Aegilops tauschii subsp. strangulata</name>
    <name type="common">Goatgrass</name>
    <dbReference type="NCBI Taxonomy" id="200361"/>
    <lineage>
        <taxon>Eukaryota</taxon>
        <taxon>Viridiplantae</taxon>
        <taxon>Streptophyta</taxon>
        <taxon>Embryophyta</taxon>
        <taxon>Tracheophyta</taxon>
        <taxon>Spermatophyta</taxon>
        <taxon>Magnoliopsida</taxon>
        <taxon>Liliopsida</taxon>
        <taxon>Poales</taxon>
        <taxon>Poaceae</taxon>
        <taxon>BOP clade</taxon>
        <taxon>Pooideae</taxon>
        <taxon>Triticodae</taxon>
        <taxon>Triticeae</taxon>
        <taxon>Triticinae</taxon>
        <taxon>Aegilops</taxon>
    </lineage>
</organism>
<reference evidence="2" key="5">
    <citation type="journal article" date="2021" name="G3 (Bethesda)">
        <title>Aegilops tauschii genome assembly Aet v5.0 features greater sequence contiguity and improved annotation.</title>
        <authorList>
            <person name="Wang L."/>
            <person name="Zhu T."/>
            <person name="Rodriguez J.C."/>
            <person name="Deal K.R."/>
            <person name="Dubcovsky J."/>
            <person name="McGuire P.E."/>
            <person name="Lux T."/>
            <person name="Spannagl M."/>
            <person name="Mayer K.F.X."/>
            <person name="Baldrich P."/>
            <person name="Meyers B.C."/>
            <person name="Huo N."/>
            <person name="Gu Y.Q."/>
            <person name="Zhou H."/>
            <person name="Devos K.M."/>
            <person name="Bennetzen J.L."/>
            <person name="Unver T."/>
            <person name="Budak H."/>
            <person name="Gulick P.J."/>
            <person name="Galiba G."/>
            <person name="Kalapos B."/>
            <person name="Nelson D.R."/>
            <person name="Li P."/>
            <person name="You F.M."/>
            <person name="Luo M.C."/>
            <person name="Dvorak J."/>
        </authorList>
    </citation>
    <scope>NUCLEOTIDE SEQUENCE [LARGE SCALE GENOMIC DNA]</scope>
    <source>
        <strain evidence="2">cv. AL8/78</strain>
    </source>
</reference>